<organism evidence="3 4">
    <name type="scientific">Microterricola gilva</name>
    <dbReference type="NCBI Taxonomy" id="393267"/>
    <lineage>
        <taxon>Bacteria</taxon>
        <taxon>Bacillati</taxon>
        <taxon>Actinomycetota</taxon>
        <taxon>Actinomycetes</taxon>
        <taxon>Micrococcales</taxon>
        <taxon>Microbacteriaceae</taxon>
        <taxon>Microterricola</taxon>
    </lineage>
</organism>
<keyword evidence="2" id="KW-0472">Membrane</keyword>
<evidence type="ECO:0000313" key="3">
    <source>
        <dbReference type="EMBL" id="RZU64688.1"/>
    </source>
</evidence>
<proteinExistence type="predicted"/>
<keyword evidence="2" id="KW-1133">Transmembrane helix</keyword>
<feature type="transmembrane region" description="Helical" evidence="2">
    <location>
        <begin position="54"/>
        <end position="79"/>
    </location>
</feature>
<feature type="compositionally biased region" description="Low complexity" evidence="1">
    <location>
        <begin position="1"/>
        <end position="11"/>
    </location>
</feature>
<reference evidence="3 4" key="1">
    <citation type="submission" date="2019-02" db="EMBL/GenBank/DDBJ databases">
        <title>Sequencing the genomes of 1000 actinobacteria strains.</title>
        <authorList>
            <person name="Klenk H.-P."/>
        </authorList>
    </citation>
    <scope>NUCLEOTIDE SEQUENCE [LARGE SCALE GENOMIC DNA]</scope>
    <source>
        <strain evidence="3 4">DSM 18319</strain>
    </source>
</reference>
<feature type="transmembrane region" description="Helical" evidence="2">
    <location>
        <begin position="91"/>
        <end position="124"/>
    </location>
</feature>
<comment type="caution">
    <text evidence="3">The sequence shown here is derived from an EMBL/GenBank/DDBJ whole genome shotgun (WGS) entry which is preliminary data.</text>
</comment>
<accession>A0A4Q8AJX9</accession>
<name>A0A4Q8AJX9_9MICO</name>
<keyword evidence="4" id="KW-1185">Reference proteome</keyword>
<dbReference type="RefSeq" id="WP_242616243.1">
    <property type="nucleotide sequence ID" value="NZ_SHLC01000001.1"/>
</dbReference>
<protein>
    <recommendedName>
        <fullName evidence="5">DUF4190 domain-containing protein</fullName>
    </recommendedName>
</protein>
<evidence type="ECO:0000256" key="1">
    <source>
        <dbReference type="SAM" id="MobiDB-lite"/>
    </source>
</evidence>
<dbReference type="EMBL" id="SHLC01000001">
    <property type="protein sequence ID" value="RZU64688.1"/>
    <property type="molecule type" value="Genomic_DNA"/>
</dbReference>
<dbReference type="Proteomes" id="UP000291483">
    <property type="component" value="Unassembled WGS sequence"/>
</dbReference>
<evidence type="ECO:0008006" key="5">
    <source>
        <dbReference type="Google" id="ProtNLM"/>
    </source>
</evidence>
<keyword evidence="2" id="KW-0812">Transmembrane</keyword>
<feature type="region of interest" description="Disordered" evidence="1">
    <location>
        <begin position="1"/>
        <end position="38"/>
    </location>
</feature>
<dbReference type="AlphaFoldDB" id="A0A4Q8AJX9"/>
<evidence type="ECO:0000313" key="4">
    <source>
        <dbReference type="Proteomes" id="UP000291483"/>
    </source>
</evidence>
<evidence type="ECO:0000256" key="2">
    <source>
        <dbReference type="SAM" id="Phobius"/>
    </source>
</evidence>
<sequence>MSATIPVVPSAPAEPAPTAPAAEGTNSGQPFAAPAPASAPASAAEKQWMSISSLVLGVVSIVAGWTFFLPVAGLVFGILALKREPSSRTMAIWGVVLNGALLAGSVLIGLGALLFGLVMIPFAFLPFGSF</sequence>
<gene>
    <name evidence="3" type="ORF">EV379_0991</name>
</gene>